<dbReference type="InterPro" id="IPR050697">
    <property type="entry name" value="Adenylyl/Guanylyl_Cyclase_3/4"/>
</dbReference>
<evidence type="ECO:0000259" key="2">
    <source>
        <dbReference type="PROSITE" id="PS50125"/>
    </source>
</evidence>
<name>A0A5N7MW76_9HYPH</name>
<feature type="transmembrane region" description="Helical" evidence="1">
    <location>
        <begin position="297"/>
        <end position="315"/>
    </location>
</feature>
<dbReference type="InterPro" id="IPR007890">
    <property type="entry name" value="CHASE2"/>
</dbReference>
<accession>A0A5N7MW76</accession>
<dbReference type="InterPro" id="IPR001054">
    <property type="entry name" value="A/G_cyclase"/>
</dbReference>
<dbReference type="PANTHER" id="PTHR43081">
    <property type="entry name" value="ADENYLATE CYCLASE, TERMINAL-DIFFERENTIATION SPECIFIC-RELATED"/>
    <property type="match status" value="1"/>
</dbReference>
<feature type="transmembrane region" description="Helical" evidence="1">
    <location>
        <begin position="327"/>
        <end position="346"/>
    </location>
</feature>
<reference evidence="3 4" key="1">
    <citation type="journal article" date="2019" name="Syst. Appl. Microbiol.">
        <title>Microvirga tunisiensis sp. nov., a root nodule symbiotic bacterium isolated from Lupinus micranthus and L. luteus grown in Northern Tunisia.</title>
        <authorList>
            <person name="Msaddak A."/>
            <person name="Rejili M."/>
            <person name="Duran D."/>
            <person name="Mars M."/>
            <person name="Palacios J.M."/>
            <person name="Ruiz-Argueso T."/>
            <person name="Rey L."/>
            <person name="Imperial J."/>
        </authorList>
    </citation>
    <scope>NUCLEOTIDE SEQUENCE [LARGE SCALE GENOMIC DNA]</scope>
    <source>
        <strain evidence="3 4">Lmie10</strain>
    </source>
</reference>
<dbReference type="GO" id="GO:0006171">
    <property type="term" value="P:cAMP biosynthetic process"/>
    <property type="evidence" value="ECO:0007669"/>
    <property type="project" value="TreeGrafter"/>
</dbReference>
<dbReference type="Gene3D" id="3.30.70.1230">
    <property type="entry name" value="Nucleotide cyclase"/>
    <property type="match status" value="1"/>
</dbReference>
<dbReference type="Pfam" id="PF00211">
    <property type="entry name" value="Guanylate_cyc"/>
    <property type="match status" value="1"/>
</dbReference>
<feature type="domain" description="Guanylate cyclase" evidence="2">
    <location>
        <begin position="388"/>
        <end position="526"/>
    </location>
</feature>
<keyword evidence="1" id="KW-0812">Transmembrane</keyword>
<dbReference type="CDD" id="cd07302">
    <property type="entry name" value="CHD"/>
    <property type="match status" value="1"/>
</dbReference>
<dbReference type="AlphaFoldDB" id="A0A5N7MW76"/>
<dbReference type="Pfam" id="PF05226">
    <property type="entry name" value="CHASE2"/>
    <property type="match status" value="1"/>
</dbReference>
<dbReference type="EMBL" id="VOSK01000352">
    <property type="protein sequence ID" value="MPR30354.1"/>
    <property type="molecule type" value="Genomic_DNA"/>
</dbReference>
<dbReference type="SUPFAM" id="SSF55073">
    <property type="entry name" value="Nucleotide cyclase"/>
    <property type="match status" value="1"/>
</dbReference>
<keyword evidence="1" id="KW-1133">Transmembrane helix</keyword>
<feature type="transmembrane region" description="Helical" evidence="1">
    <location>
        <begin position="270"/>
        <end position="290"/>
    </location>
</feature>
<dbReference type="RefSeq" id="WP_192926386.1">
    <property type="nucleotide sequence ID" value="NZ_VOSK01000352.1"/>
</dbReference>
<dbReference type="PANTHER" id="PTHR43081:SF1">
    <property type="entry name" value="ADENYLATE CYCLASE, TERMINAL-DIFFERENTIATION SPECIFIC"/>
    <property type="match status" value="1"/>
</dbReference>
<keyword evidence="1" id="KW-0472">Membrane</keyword>
<keyword evidence="4" id="KW-1185">Reference proteome</keyword>
<evidence type="ECO:0000256" key="1">
    <source>
        <dbReference type="SAM" id="Phobius"/>
    </source>
</evidence>
<dbReference type="GO" id="GO:0004016">
    <property type="term" value="F:adenylate cyclase activity"/>
    <property type="evidence" value="ECO:0007669"/>
    <property type="project" value="UniProtKB-ARBA"/>
</dbReference>
<comment type="caution">
    <text evidence="3">The sequence shown here is derived from an EMBL/GenBank/DDBJ whole genome shotgun (WGS) entry which is preliminary data.</text>
</comment>
<evidence type="ECO:0000313" key="4">
    <source>
        <dbReference type="Proteomes" id="UP000403266"/>
    </source>
</evidence>
<proteinExistence type="predicted"/>
<dbReference type="SMART" id="SM01080">
    <property type="entry name" value="CHASE2"/>
    <property type="match status" value="1"/>
</dbReference>
<evidence type="ECO:0000313" key="3">
    <source>
        <dbReference type="EMBL" id="MPR30354.1"/>
    </source>
</evidence>
<protein>
    <submittedName>
        <fullName evidence="3">Adenylate/guanylate cyclase domain-containing protein</fullName>
    </submittedName>
</protein>
<sequence>MAFDIIFAEPDRTSPSRYIDQLDLDDAGMGQQAYTQLRRLPDHDQVLAEAMATVPVVVGFATTERPNDRRPMRKAGFAFAGTVPTAILPPFQGSVTSLPLFDEAARGAASLSLGQDSASGIVRQIPLLLSDGRQIYPGLALEALRVAQGATSITVRSTGASGEQTSRPPALVELRVGQFTVPMTAEGELFLRFGRNRPERLVSARDVLDPDRHQSIRSRIEGHIVFIGTSAAGLHDRRVTPLAESVAGVTIHAQAVEQIIAQDFLRRPDWAKGLEILLTIGAGGFVALLLGRLSARYAAVVMIGAIAALFGGAWLTFSRLSLLVDPLYPSLGAVAVYLAVTSLLYLTTDREKRFVRQAFSRYLAPELLQKLEAAPDQLRLGGEIRPMTILFMDVRDFTPISERLSPEALIRFLNTLFSPLTEAIQECHGVVDKYIGDSIMAFWNAPVEVPNHAALACSAALKMQAIVDHLNATDAFGLRSGEAPELIVHIGIGLNTGEACVGNMGSENRFNYSVVGDAVNVAARIESSCKGAGAPILISEEAAREVEGFAVLEAGLVPLKGKSKPMKLFALVGDPAVARTSAFQELARDHHRLLAARCYIWSNQ</sequence>
<dbReference type="GO" id="GO:0035556">
    <property type="term" value="P:intracellular signal transduction"/>
    <property type="evidence" value="ECO:0007669"/>
    <property type="project" value="InterPro"/>
</dbReference>
<gene>
    <name evidence="3" type="ORF">FS320_36325</name>
</gene>
<dbReference type="PROSITE" id="PS50125">
    <property type="entry name" value="GUANYLATE_CYCLASE_2"/>
    <property type="match status" value="1"/>
</dbReference>
<dbReference type="Proteomes" id="UP000403266">
    <property type="component" value="Unassembled WGS sequence"/>
</dbReference>
<dbReference type="InterPro" id="IPR029787">
    <property type="entry name" value="Nucleotide_cyclase"/>
</dbReference>
<dbReference type="SMART" id="SM00044">
    <property type="entry name" value="CYCc"/>
    <property type="match status" value="1"/>
</dbReference>
<organism evidence="3 4">
    <name type="scientific">Microvirga tunisiensis</name>
    <dbReference type="NCBI Taxonomy" id="2108360"/>
    <lineage>
        <taxon>Bacteria</taxon>
        <taxon>Pseudomonadati</taxon>
        <taxon>Pseudomonadota</taxon>
        <taxon>Alphaproteobacteria</taxon>
        <taxon>Hyphomicrobiales</taxon>
        <taxon>Methylobacteriaceae</taxon>
        <taxon>Microvirga</taxon>
    </lineage>
</organism>